<gene>
    <name evidence="2" type="ORF">SAY87_011791</name>
</gene>
<dbReference type="Proteomes" id="UP001345219">
    <property type="component" value="Chromosome 10"/>
</dbReference>
<dbReference type="AlphaFoldDB" id="A0AAN7JII5"/>
<keyword evidence="3" id="KW-1185">Reference proteome</keyword>
<feature type="coiled-coil region" evidence="1">
    <location>
        <begin position="385"/>
        <end position="461"/>
    </location>
</feature>
<dbReference type="PANTHER" id="PTHR34937:SF2">
    <property type="entry name" value="OS08G0559800 PROTEIN"/>
    <property type="match status" value="1"/>
</dbReference>
<feature type="coiled-coil region" evidence="1">
    <location>
        <begin position="522"/>
        <end position="549"/>
    </location>
</feature>
<dbReference type="InterPro" id="IPR040300">
    <property type="entry name" value="At3g49055-like"/>
</dbReference>
<feature type="coiled-coil region" evidence="1">
    <location>
        <begin position="89"/>
        <end position="190"/>
    </location>
</feature>
<evidence type="ECO:0000313" key="3">
    <source>
        <dbReference type="Proteomes" id="UP001345219"/>
    </source>
</evidence>
<keyword evidence="1" id="KW-0175">Coiled coil</keyword>
<dbReference type="PANTHER" id="PTHR34937">
    <property type="entry name" value="OS08G0559800 PROTEIN"/>
    <property type="match status" value="1"/>
</dbReference>
<sequence length="598" mass="68174">MMRVKHGSFNHVEVVEEMIFAINVGYKVNDLCTRCSTSQLSQSRRFPFLRPVRFLTDSRDVLWIMDTSEPQIDGPDPSPAVDHGLLAELESLRQSHQSLRSRSAEMEETLLLAQRQREDCVNEIANMSKIIESLCSERDRLASRVGELEELLKEKEDKFLSKFEEELIERESMRVEIEVYKKKFESVEEEMEERGGLLSRSMEAVQTVKDGLIKVIQNVDDDKIPETLGDENGGNGDLRLDSEFMPVFEQIMEVRKLVDLADSKVSEYKEMKGKEKRQLENSVVSLTEENRDISSLLRVALMEKEAVEKSLNKLKGNTEQKRVALLQFAERGLQRVGFGFMMGSGGSIEQPMVESYGASSTGSKSDGSECEEEVVSLASTVEKIMKNLRLEITQLRRCLDESRSDNERLESLTTKQAQQISENSLYIKELEERERLLAQNIEELLVDIKETETEVDRWREACELEVVAGKNEVEERDKVVTILQQELEKTKSALEISNGKLKLKADLAAAAMAAQATAEKSLQLADSRATGLRERIEELTRQLEEADSRERSGRRSIMRICWPWRAFIKVNAGNGAAPRFPNVRRMLPEMQSLLHSRV</sequence>
<name>A0AAN7JII5_9MYRT</name>
<comment type="caution">
    <text evidence="2">The sequence shown here is derived from an EMBL/GenBank/DDBJ whole genome shotgun (WGS) entry which is preliminary data.</text>
</comment>
<reference evidence="2 3" key="1">
    <citation type="journal article" date="2023" name="Hortic Res">
        <title>Pangenome of water caltrop reveals structural variations and asymmetric subgenome divergence after allopolyploidization.</title>
        <authorList>
            <person name="Zhang X."/>
            <person name="Chen Y."/>
            <person name="Wang L."/>
            <person name="Yuan Y."/>
            <person name="Fang M."/>
            <person name="Shi L."/>
            <person name="Lu R."/>
            <person name="Comes H.P."/>
            <person name="Ma Y."/>
            <person name="Chen Y."/>
            <person name="Huang G."/>
            <person name="Zhou Y."/>
            <person name="Zheng Z."/>
            <person name="Qiu Y."/>
        </authorList>
    </citation>
    <scope>NUCLEOTIDE SEQUENCE [LARGE SCALE GENOMIC DNA]</scope>
    <source>
        <tissue evidence="2">Roots</tissue>
    </source>
</reference>
<evidence type="ECO:0000256" key="1">
    <source>
        <dbReference type="SAM" id="Coils"/>
    </source>
</evidence>
<evidence type="ECO:0000313" key="2">
    <source>
        <dbReference type="EMBL" id="KAK4745479.1"/>
    </source>
</evidence>
<proteinExistence type="predicted"/>
<accession>A0AAN7JII5</accession>
<dbReference type="EMBL" id="JAXIOK010000021">
    <property type="protein sequence ID" value="KAK4745479.1"/>
    <property type="molecule type" value="Genomic_DNA"/>
</dbReference>
<protein>
    <submittedName>
        <fullName evidence="2">Uncharacterized protein</fullName>
    </submittedName>
</protein>
<organism evidence="2 3">
    <name type="scientific">Trapa incisa</name>
    <dbReference type="NCBI Taxonomy" id="236973"/>
    <lineage>
        <taxon>Eukaryota</taxon>
        <taxon>Viridiplantae</taxon>
        <taxon>Streptophyta</taxon>
        <taxon>Embryophyta</taxon>
        <taxon>Tracheophyta</taxon>
        <taxon>Spermatophyta</taxon>
        <taxon>Magnoliopsida</taxon>
        <taxon>eudicotyledons</taxon>
        <taxon>Gunneridae</taxon>
        <taxon>Pentapetalae</taxon>
        <taxon>rosids</taxon>
        <taxon>malvids</taxon>
        <taxon>Myrtales</taxon>
        <taxon>Lythraceae</taxon>
        <taxon>Trapa</taxon>
    </lineage>
</organism>